<dbReference type="PANTHER" id="PTHR33418:SF1">
    <property type="entry name" value="HELICASE-ASSOCIATED DOMAIN-CONTAINING PROTEIN"/>
    <property type="match status" value="1"/>
</dbReference>
<proteinExistence type="predicted"/>
<comment type="caution">
    <text evidence="3">The sequence shown here is derived from an EMBL/GenBank/DDBJ whole genome shotgun (WGS) entry which is preliminary data.</text>
</comment>
<evidence type="ECO:0000256" key="1">
    <source>
        <dbReference type="SAM" id="MobiDB-lite"/>
    </source>
</evidence>
<evidence type="ECO:0000313" key="4">
    <source>
        <dbReference type="Proteomes" id="UP001160334"/>
    </source>
</evidence>
<keyword evidence="4" id="KW-1185">Reference proteome</keyword>
<feature type="compositionally biased region" description="Polar residues" evidence="1">
    <location>
        <begin position="169"/>
        <end position="181"/>
    </location>
</feature>
<reference evidence="3 4" key="1">
    <citation type="submission" date="2023-04" db="EMBL/GenBank/DDBJ databases">
        <title>Forest soil microbial communities from Buena Vista Peninsula, Colon Province, Panama.</title>
        <authorList>
            <person name="Bouskill N."/>
        </authorList>
    </citation>
    <scope>NUCLEOTIDE SEQUENCE [LARGE SCALE GENOMIC DNA]</scope>
    <source>
        <strain evidence="3 4">CFH S0262</strain>
    </source>
</reference>
<dbReference type="Gene3D" id="6.10.140.530">
    <property type="match status" value="2"/>
</dbReference>
<name>A0ABT6ML66_9NOCA</name>
<evidence type="ECO:0000313" key="3">
    <source>
        <dbReference type="EMBL" id="MDH6284609.1"/>
    </source>
</evidence>
<sequence length="181" mass="20152">MRNDERFAVGVAQLRAYVDEHGNGQVPRSFVSPDGFRLGRWVAIKRAAIRDGKKAMTPERIAELTAAGFVLDPERVFRGPTELHKQQWETGLAHLRAYIAAHGDADVPRRYVTPDGFQLGMWVQTRRKVYRAGRCASQARVDQLNEIGFVWTSGRRGGFGTHPAHPDSGTETPGTGARQSR</sequence>
<dbReference type="Pfam" id="PF03457">
    <property type="entry name" value="HA"/>
    <property type="match status" value="2"/>
</dbReference>
<dbReference type="EMBL" id="JARXVC010000024">
    <property type="protein sequence ID" value="MDH6284609.1"/>
    <property type="molecule type" value="Genomic_DNA"/>
</dbReference>
<dbReference type="PANTHER" id="PTHR33418">
    <property type="entry name" value="HELICASE-ASSOCIATED"/>
    <property type="match status" value="1"/>
</dbReference>
<dbReference type="Proteomes" id="UP001160334">
    <property type="component" value="Unassembled WGS sequence"/>
</dbReference>
<gene>
    <name evidence="3" type="ORF">M2280_005870</name>
</gene>
<protein>
    <recommendedName>
        <fullName evidence="2">Helicase-associated domain-containing protein</fullName>
    </recommendedName>
</protein>
<dbReference type="InterPro" id="IPR005114">
    <property type="entry name" value="Helicase_assoc"/>
</dbReference>
<feature type="domain" description="Helicase-associated" evidence="2">
    <location>
        <begin position="84"/>
        <end position="149"/>
    </location>
</feature>
<feature type="region of interest" description="Disordered" evidence="1">
    <location>
        <begin position="157"/>
        <end position="181"/>
    </location>
</feature>
<feature type="domain" description="Helicase-associated" evidence="2">
    <location>
        <begin position="4"/>
        <end position="69"/>
    </location>
</feature>
<evidence type="ECO:0000259" key="2">
    <source>
        <dbReference type="Pfam" id="PF03457"/>
    </source>
</evidence>
<organism evidence="3 4">
    <name type="scientific">Prescottella agglutinans</name>
    <dbReference type="NCBI Taxonomy" id="1644129"/>
    <lineage>
        <taxon>Bacteria</taxon>
        <taxon>Bacillati</taxon>
        <taxon>Actinomycetota</taxon>
        <taxon>Actinomycetes</taxon>
        <taxon>Mycobacteriales</taxon>
        <taxon>Nocardiaceae</taxon>
        <taxon>Prescottella</taxon>
    </lineage>
</organism>
<dbReference type="RefSeq" id="WP_280763823.1">
    <property type="nucleotide sequence ID" value="NZ_JARXVC010000024.1"/>
</dbReference>
<accession>A0ABT6ML66</accession>